<name>A0A2P4SVP4_BAMTH</name>
<accession>A0A2P4SVP4</accession>
<proteinExistence type="predicted"/>
<evidence type="ECO:0000313" key="1">
    <source>
        <dbReference type="EMBL" id="POI28136.1"/>
    </source>
</evidence>
<evidence type="ECO:0000313" key="2">
    <source>
        <dbReference type="Proteomes" id="UP000237246"/>
    </source>
</evidence>
<dbReference type="EMBL" id="PPHD01020679">
    <property type="protein sequence ID" value="POI28136.1"/>
    <property type="molecule type" value="Genomic_DNA"/>
</dbReference>
<sequence>MAQMQTTSMKKLLLKGEIQDLALALQVAQTTHILGMIQVFSLQKL</sequence>
<organism evidence="1 2">
    <name type="scientific">Bambusicola thoracicus</name>
    <name type="common">Chinese bamboo-partridge</name>
    <name type="synonym">Perdix thoracica</name>
    <dbReference type="NCBI Taxonomy" id="9083"/>
    <lineage>
        <taxon>Eukaryota</taxon>
        <taxon>Metazoa</taxon>
        <taxon>Chordata</taxon>
        <taxon>Craniata</taxon>
        <taxon>Vertebrata</taxon>
        <taxon>Euteleostomi</taxon>
        <taxon>Archelosauria</taxon>
        <taxon>Archosauria</taxon>
        <taxon>Dinosauria</taxon>
        <taxon>Saurischia</taxon>
        <taxon>Theropoda</taxon>
        <taxon>Coelurosauria</taxon>
        <taxon>Aves</taxon>
        <taxon>Neognathae</taxon>
        <taxon>Galloanserae</taxon>
        <taxon>Galliformes</taxon>
        <taxon>Phasianidae</taxon>
        <taxon>Perdicinae</taxon>
        <taxon>Bambusicola</taxon>
    </lineage>
</organism>
<keyword evidence="2" id="KW-1185">Reference proteome</keyword>
<dbReference type="Proteomes" id="UP000237246">
    <property type="component" value="Unassembled WGS sequence"/>
</dbReference>
<gene>
    <name evidence="1" type="ORF">CIB84_008114</name>
</gene>
<reference evidence="1 2" key="1">
    <citation type="submission" date="2018-01" db="EMBL/GenBank/DDBJ databases">
        <title>Comparison of the Chinese Bamboo Partridge and Red Junglefowl genome sequences highlights the importance of demography in genome evolution.</title>
        <authorList>
            <person name="Tiley G.P."/>
            <person name="Kimball R.T."/>
            <person name="Braun E.L."/>
            <person name="Burleigh J.G."/>
        </authorList>
    </citation>
    <scope>NUCLEOTIDE SEQUENCE [LARGE SCALE GENOMIC DNA]</scope>
    <source>
        <strain evidence="1">RTK389</strain>
        <tissue evidence="1">Blood</tissue>
    </source>
</reference>
<comment type="caution">
    <text evidence="1">The sequence shown here is derived from an EMBL/GenBank/DDBJ whole genome shotgun (WGS) entry which is preliminary data.</text>
</comment>
<protein>
    <submittedName>
        <fullName evidence="1">Uncharacterized protein</fullName>
    </submittedName>
</protein>
<dbReference type="AlphaFoldDB" id="A0A2P4SVP4"/>